<accession>A0A7Z7LDU8</accession>
<evidence type="ECO:0000313" key="1">
    <source>
        <dbReference type="EMBL" id="SSC12157.1"/>
    </source>
</evidence>
<dbReference type="KEGG" id="minf:MESINF_0708"/>
<name>A0A7Z7LDU8_9BACT</name>
<dbReference type="RefSeq" id="WP_169698543.1">
    <property type="nucleotide sequence ID" value="NZ_LS974202.1"/>
</dbReference>
<keyword evidence="2" id="KW-1185">Reference proteome</keyword>
<proteinExistence type="predicted"/>
<evidence type="ECO:0000313" key="2">
    <source>
        <dbReference type="Proteomes" id="UP000250796"/>
    </source>
</evidence>
<dbReference type="EMBL" id="LS974202">
    <property type="protein sequence ID" value="SSC12157.1"/>
    <property type="molecule type" value="Genomic_DNA"/>
</dbReference>
<protein>
    <recommendedName>
        <fullName evidence="3">Nucleotidyl transferase AbiEii/AbiGii toxin family protein</fullName>
    </recommendedName>
</protein>
<sequence>MRNIGASVRTKLLNISRKTGRSNEYLLIQYFYERFLYRLGKSKYRNRLILKGGMLLISYDSLNRSRPTKDLDFLAKGLPIKADKVKPIIEEILNSADSNDGVLFDANSIRVEQITEDQDYTGIRVFFVAQLADTKVRTRLHLDIPVGDSIVPSPIEMEYPVLLDFEAPKVMAYSKETVIAEKLETIVKRSTANSRLKDFYDIYYLAKTTNFSLDVLSNSIKSTFMNRGTPLPEETFFPEMIKDDSGMEIRWKAFISRHGQLTDISYQELVKKLDSFTRPIIMKNQEESIWDFNTWRWASTL</sequence>
<gene>
    <name evidence="1" type="ORF">MESINF_0708</name>
</gene>
<dbReference type="AlphaFoldDB" id="A0A7Z7LDU8"/>
<organism evidence="1 2">
    <name type="scientific">Mesotoga infera</name>
    <dbReference type="NCBI Taxonomy" id="1236046"/>
    <lineage>
        <taxon>Bacteria</taxon>
        <taxon>Thermotogati</taxon>
        <taxon>Thermotogota</taxon>
        <taxon>Thermotogae</taxon>
        <taxon>Kosmotogales</taxon>
        <taxon>Kosmotogaceae</taxon>
        <taxon>Mesotoga</taxon>
    </lineage>
</organism>
<evidence type="ECO:0008006" key="3">
    <source>
        <dbReference type="Google" id="ProtNLM"/>
    </source>
</evidence>
<dbReference type="Pfam" id="PF08843">
    <property type="entry name" value="AbiEii"/>
    <property type="match status" value="1"/>
</dbReference>
<reference evidence="1 2" key="1">
    <citation type="submission" date="2017-01" db="EMBL/GenBank/DDBJ databases">
        <authorList>
            <person name="Erauso G."/>
        </authorList>
    </citation>
    <scope>NUCLEOTIDE SEQUENCE [LARGE SCALE GENOMIC DNA]</scope>
    <source>
        <strain evidence="1">MESINF1</strain>
    </source>
</reference>
<dbReference type="InterPro" id="IPR014942">
    <property type="entry name" value="AbiEii"/>
</dbReference>
<dbReference type="Proteomes" id="UP000250796">
    <property type="component" value="Chromosome MESINF"/>
</dbReference>